<gene>
    <name evidence="4" type="ORF">EAH73_17215</name>
</gene>
<dbReference type="SMART" id="SM00248">
    <property type="entry name" value="ANK"/>
    <property type="match status" value="3"/>
</dbReference>
<dbReference type="PROSITE" id="PS50297">
    <property type="entry name" value="ANK_REP_REGION"/>
    <property type="match status" value="1"/>
</dbReference>
<protein>
    <submittedName>
        <fullName evidence="4">Ankyrin repeat domain-containing protein</fullName>
    </submittedName>
</protein>
<dbReference type="PANTHER" id="PTHR24198:SF165">
    <property type="entry name" value="ANKYRIN REPEAT-CONTAINING PROTEIN-RELATED"/>
    <property type="match status" value="1"/>
</dbReference>
<dbReference type="InterPro" id="IPR002110">
    <property type="entry name" value="Ankyrin_rpt"/>
</dbReference>
<dbReference type="EMBL" id="RCYZ01000007">
    <property type="protein sequence ID" value="TPG63781.1"/>
    <property type="molecule type" value="Genomic_DNA"/>
</dbReference>
<evidence type="ECO:0000256" key="2">
    <source>
        <dbReference type="ARBA" id="ARBA00023043"/>
    </source>
</evidence>
<dbReference type="InterPro" id="IPR036770">
    <property type="entry name" value="Ankyrin_rpt-contain_sf"/>
</dbReference>
<dbReference type="Proteomes" id="UP000317646">
    <property type="component" value="Unassembled WGS sequence"/>
</dbReference>
<feature type="repeat" description="ANK" evidence="3">
    <location>
        <begin position="44"/>
        <end position="76"/>
    </location>
</feature>
<dbReference type="OrthoDB" id="407974at2"/>
<reference evidence="4 5" key="1">
    <citation type="journal article" date="2019" name="Environ. Microbiol.">
        <title>Species interactions and distinct microbial communities in high Arctic permafrost affected cryosols are associated with the CH4 and CO2 gas fluxes.</title>
        <authorList>
            <person name="Altshuler I."/>
            <person name="Hamel J."/>
            <person name="Turney S."/>
            <person name="Magnuson E."/>
            <person name="Levesque R."/>
            <person name="Greer C."/>
            <person name="Whyte L.G."/>
        </authorList>
    </citation>
    <scope>NUCLEOTIDE SEQUENCE [LARGE SCALE GENOMIC DNA]</scope>
    <source>
        <strain evidence="4 5">S9.2P</strain>
    </source>
</reference>
<feature type="repeat" description="ANK" evidence="3">
    <location>
        <begin position="110"/>
        <end position="144"/>
    </location>
</feature>
<accession>A0A502GPF6</accession>
<evidence type="ECO:0000313" key="5">
    <source>
        <dbReference type="Proteomes" id="UP000317646"/>
    </source>
</evidence>
<evidence type="ECO:0000256" key="3">
    <source>
        <dbReference type="PROSITE-ProRule" id="PRU00023"/>
    </source>
</evidence>
<keyword evidence="2 3" id="KW-0040">ANK repeat</keyword>
<sequence>MARAGRPHKTDPRFDEVDWLIRQHDNEGVKKILAETGIESTDDYLRTALILATLRKNEDLLGWLIEQGANVNHQDRNGDSALHFAGQEKNEDAARMLLKAGADLNLLDVYGNAPLWRAVFHAKDDLRIVKLYVQEGANLSGLNDYPEPFRKVIESISIG</sequence>
<dbReference type="SUPFAM" id="SSF48403">
    <property type="entry name" value="Ankyrin repeat"/>
    <property type="match status" value="1"/>
</dbReference>
<feature type="repeat" description="ANK" evidence="3">
    <location>
        <begin position="77"/>
        <end position="109"/>
    </location>
</feature>
<organism evidence="4 5">
    <name type="scientific">Hymenobacter nivis</name>
    <dbReference type="NCBI Taxonomy" id="1850093"/>
    <lineage>
        <taxon>Bacteria</taxon>
        <taxon>Pseudomonadati</taxon>
        <taxon>Bacteroidota</taxon>
        <taxon>Cytophagia</taxon>
        <taxon>Cytophagales</taxon>
        <taxon>Hymenobacteraceae</taxon>
        <taxon>Hymenobacter</taxon>
    </lineage>
</organism>
<dbReference type="RefSeq" id="WP_140468675.1">
    <property type="nucleotide sequence ID" value="NZ_RCYZ01000007.1"/>
</dbReference>
<keyword evidence="5" id="KW-1185">Reference proteome</keyword>
<evidence type="ECO:0000256" key="1">
    <source>
        <dbReference type="ARBA" id="ARBA00022737"/>
    </source>
</evidence>
<keyword evidence="1" id="KW-0677">Repeat</keyword>
<dbReference type="PANTHER" id="PTHR24198">
    <property type="entry name" value="ANKYRIN REPEAT AND PROTEIN KINASE DOMAIN-CONTAINING PROTEIN"/>
    <property type="match status" value="1"/>
</dbReference>
<proteinExistence type="predicted"/>
<dbReference type="Pfam" id="PF12796">
    <property type="entry name" value="Ank_2"/>
    <property type="match status" value="1"/>
</dbReference>
<dbReference type="PROSITE" id="PS50088">
    <property type="entry name" value="ANK_REPEAT"/>
    <property type="match status" value="3"/>
</dbReference>
<evidence type="ECO:0000313" key="4">
    <source>
        <dbReference type="EMBL" id="TPG63781.1"/>
    </source>
</evidence>
<dbReference type="AlphaFoldDB" id="A0A502GPF6"/>
<comment type="caution">
    <text evidence="4">The sequence shown here is derived from an EMBL/GenBank/DDBJ whole genome shotgun (WGS) entry which is preliminary data.</text>
</comment>
<dbReference type="Gene3D" id="1.25.40.20">
    <property type="entry name" value="Ankyrin repeat-containing domain"/>
    <property type="match status" value="1"/>
</dbReference>
<name>A0A502GPF6_9BACT</name>